<dbReference type="InterPro" id="IPR023214">
    <property type="entry name" value="HAD_sf"/>
</dbReference>
<evidence type="ECO:0000256" key="3">
    <source>
        <dbReference type="ARBA" id="ARBA00022553"/>
    </source>
</evidence>
<dbReference type="Gene3D" id="3.40.50.1000">
    <property type="entry name" value="HAD superfamily/HAD-like"/>
    <property type="match status" value="1"/>
</dbReference>
<dbReference type="NCBIfam" id="TIGR02009">
    <property type="entry name" value="PGMB-YQAB-SF"/>
    <property type="match status" value="1"/>
</dbReference>
<evidence type="ECO:0000256" key="2">
    <source>
        <dbReference type="ARBA" id="ARBA00006171"/>
    </source>
</evidence>
<dbReference type="InterPro" id="IPR036412">
    <property type="entry name" value="HAD-like_sf"/>
</dbReference>
<evidence type="ECO:0000256" key="4">
    <source>
        <dbReference type="ARBA" id="ARBA00022723"/>
    </source>
</evidence>
<dbReference type="InterPro" id="IPR006439">
    <property type="entry name" value="HAD-SF_hydro_IA"/>
</dbReference>
<dbReference type="EMBL" id="JBHTEE010000001">
    <property type="protein sequence ID" value="MFC7600443.1"/>
    <property type="molecule type" value="Genomic_DNA"/>
</dbReference>
<keyword evidence="11" id="KW-0378">Hydrolase</keyword>
<keyword evidence="6" id="KW-0413">Isomerase</keyword>
<keyword evidence="4" id="KW-0479">Metal-binding</keyword>
<accession>A0ABW2SVX5</accession>
<protein>
    <recommendedName>
        <fullName evidence="10">Beta-phosphoglucomutase</fullName>
        <ecNumber evidence="9">5.4.2.6</ecNumber>
    </recommendedName>
</protein>
<dbReference type="PANTHER" id="PTHR46193:SF18">
    <property type="entry name" value="HEXITOL PHOSPHATASE B"/>
    <property type="match status" value="1"/>
</dbReference>
<keyword evidence="7" id="KW-0119">Carbohydrate metabolism</keyword>
<dbReference type="SFLD" id="SFLDS00003">
    <property type="entry name" value="Haloacid_Dehalogenase"/>
    <property type="match status" value="1"/>
</dbReference>
<dbReference type="NCBIfam" id="TIGR01509">
    <property type="entry name" value="HAD-SF-IA-v3"/>
    <property type="match status" value="1"/>
</dbReference>
<dbReference type="PANTHER" id="PTHR46193">
    <property type="entry name" value="6-PHOSPHOGLUCONATE PHOSPHATASE"/>
    <property type="match status" value="1"/>
</dbReference>
<comment type="caution">
    <text evidence="11">The sequence shown here is derived from an EMBL/GenBank/DDBJ whole genome shotgun (WGS) entry which is preliminary data.</text>
</comment>
<reference evidence="12" key="1">
    <citation type="journal article" date="2019" name="Int. J. Syst. Evol. Microbiol.">
        <title>The Global Catalogue of Microorganisms (GCM) 10K type strain sequencing project: providing services to taxonomists for standard genome sequencing and annotation.</title>
        <authorList>
            <consortium name="The Broad Institute Genomics Platform"/>
            <consortium name="The Broad Institute Genome Sequencing Center for Infectious Disease"/>
            <person name="Wu L."/>
            <person name="Ma J."/>
        </authorList>
    </citation>
    <scope>NUCLEOTIDE SEQUENCE [LARGE SCALE GENOMIC DNA]</scope>
    <source>
        <strain evidence="12">JCM 10083</strain>
    </source>
</reference>
<dbReference type="InterPro" id="IPR051600">
    <property type="entry name" value="Beta-PGM-like"/>
</dbReference>
<dbReference type="InterPro" id="IPR023198">
    <property type="entry name" value="PGP-like_dom2"/>
</dbReference>
<dbReference type="EC" id="5.4.2.6" evidence="9"/>
<proteinExistence type="inferred from homology"/>
<dbReference type="GO" id="GO:0016787">
    <property type="term" value="F:hydrolase activity"/>
    <property type="evidence" value="ECO:0007669"/>
    <property type="project" value="UniProtKB-KW"/>
</dbReference>
<evidence type="ECO:0000313" key="12">
    <source>
        <dbReference type="Proteomes" id="UP001596514"/>
    </source>
</evidence>
<comment type="similarity">
    <text evidence="2">Belongs to the HAD-like hydrolase superfamily. CbbY/CbbZ/Gph/YieH family.</text>
</comment>
<evidence type="ECO:0000256" key="10">
    <source>
        <dbReference type="ARBA" id="ARBA00044991"/>
    </source>
</evidence>
<keyword evidence="3" id="KW-0597">Phosphoprotein</keyword>
<evidence type="ECO:0000256" key="6">
    <source>
        <dbReference type="ARBA" id="ARBA00023235"/>
    </source>
</evidence>
<evidence type="ECO:0000256" key="5">
    <source>
        <dbReference type="ARBA" id="ARBA00022842"/>
    </source>
</evidence>
<dbReference type="SUPFAM" id="SSF56784">
    <property type="entry name" value="HAD-like"/>
    <property type="match status" value="1"/>
</dbReference>
<comment type="cofactor">
    <cofactor evidence="1">
        <name>Mg(2+)</name>
        <dbReference type="ChEBI" id="CHEBI:18420"/>
    </cofactor>
</comment>
<dbReference type="InterPro" id="IPR010976">
    <property type="entry name" value="B-phosphoglucomutase_hydrolase"/>
</dbReference>
<keyword evidence="12" id="KW-1185">Reference proteome</keyword>
<gene>
    <name evidence="11" type="ORF">ACFQVD_10075</name>
</gene>
<keyword evidence="5" id="KW-0460">Magnesium</keyword>
<dbReference type="SFLD" id="SFLDG01129">
    <property type="entry name" value="C1.5:_HAD__Beta-PGM__Phosphata"/>
    <property type="match status" value="1"/>
</dbReference>
<dbReference type="Gene3D" id="1.10.150.240">
    <property type="entry name" value="Putative phosphatase, domain 2"/>
    <property type="match status" value="1"/>
</dbReference>
<evidence type="ECO:0000256" key="1">
    <source>
        <dbReference type="ARBA" id="ARBA00001946"/>
    </source>
</evidence>
<evidence type="ECO:0000256" key="9">
    <source>
        <dbReference type="ARBA" id="ARBA00044968"/>
    </source>
</evidence>
<organism evidence="11 12">
    <name type="scientific">Streptosporangium amethystogenes subsp. fukuiense</name>
    <dbReference type="NCBI Taxonomy" id="698418"/>
    <lineage>
        <taxon>Bacteria</taxon>
        <taxon>Bacillati</taxon>
        <taxon>Actinomycetota</taxon>
        <taxon>Actinomycetes</taxon>
        <taxon>Streptosporangiales</taxon>
        <taxon>Streptosporangiaceae</taxon>
        <taxon>Streptosporangium</taxon>
    </lineage>
</organism>
<comment type="catalytic activity">
    <reaction evidence="8">
        <text>beta-D-glucose 1-phosphate = beta-D-glucose 6-phosphate</text>
        <dbReference type="Rhea" id="RHEA:20113"/>
        <dbReference type="ChEBI" id="CHEBI:57684"/>
        <dbReference type="ChEBI" id="CHEBI:58247"/>
        <dbReference type="EC" id="5.4.2.6"/>
    </reaction>
</comment>
<name>A0ABW2SVX5_9ACTN</name>
<evidence type="ECO:0000256" key="7">
    <source>
        <dbReference type="ARBA" id="ARBA00023277"/>
    </source>
</evidence>
<dbReference type="RefSeq" id="WP_343969664.1">
    <property type="nucleotide sequence ID" value="NZ_BAAAGK010000079.1"/>
</dbReference>
<evidence type="ECO:0000313" key="11">
    <source>
        <dbReference type="EMBL" id="MFC7600443.1"/>
    </source>
</evidence>
<dbReference type="Pfam" id="PF00702">
    <property type="entry name" value="Hydrolase"/>
    <property type="match status" value="1"/>
</dbReference>
<evidence type="ECO:0000256" key="8">
    <source>
        <dbReference type="ARBA" id="ARBA00044926"/>
    </source>
</evidence>
<sequence length="267" mass="28009">MNVEHLTGQDGAGCGPPAYKAVIFDMDGVVTDTAAVHAAAWKALFDEVLPDLTESPVPGFDVEEDYRRYVDGRPREDGVRSFLAARGVALPDGNPGDPPGPRTVHGLAARKQELFAERLAEGGVTVFPGTVALLRRLRADGLLTALVTSSRNSEAVLAAANVSDLFDARVDGSDAVRLSLAGKPDPAMFLEAARRLRVDPARSVIVEDAEAGVRAGARGGFGLVVGVDRTGNRARLLAAGAHLVVEDLAALCYQRVFPSGAQGSTSR</sequence>
<dbReference type="Proteomes" id="UP001596514">
    <property type="component" value="Unassembled WGS sequence"/>
</dbReference>